<dbReference type="SUPFAM" id="SSF47336">
    <property type="entry name" value="ACP-like"/>
    <property type="match status" value="1"/>
</dbReference>
<keyword evidence="6" id="KW-1185">Reference proteome</keyword>
<dbReference type="InterPro" id="IPR036736">
    <property type="entry name" value="ACP-like_sf"/>
</dbReference>
<reference evidence="5" key="1">
    <citation type="journal article" date="2020" name="Stud. Mycol.">
        <title>101 Dothideomycetes genomes: a test case for predicting lifestyles and emergence of pathogens.</title>
        <authorList>
            <person name="Haridas S."/>
            <person name="Albert R."/>
            <person name="Binder M."/>
            <person name="Bloem J."/>
            <person name="Labutti K."/>
            <person name="Salamov A."/>
            <person name="Andreopoulos B."/>
            <person name="Baker S."/>
            <person name="Barry K."/>
            <person name="Bills G."/>
            <person name="Bluhm B."/>
            <person name="Cannon C."/>
            <person name="Castanera R."/>
            <person name="Culley D."/>
            <person name="Daum C."/>
            <person name="Ezra D."/>
            <person name="Gonzalez J."/>
            <person name="Henrissat B."/>
            <person name="Kuo A."/>
            <person name="Liang C."/>
            <person name="Lipzen A."/>
            <person name="Lutzoni F."/>
            <person name="Magnuson J."/>
            <person name="Mondo S."/>
            <person name="Nolan M."/>
            <person name="Ohm R."/>
            <person name="Pangilinan J."/>
            <person name="Park H.-J."/>
            <person name="Ramirez L."/>
            <person name="Alfaro M."/>
            <person name="Sun H."/>
            <person name="Tritt A."/>
            <person name="Yoshinaga Y."/>
            <person name="Zwiers L.-H."/>
            <person name="Turgeon B."/>
            <person name="Goodwin S."/>
            <person name="Spatafora J."/>
            <person name="Crous P."/>
            <person name="Grigoriev I."/>
        </authorList>
    </citation>
    <scope>NUCLEOTIDE SEQUENCE</scope>
    <source>
        <strain evidence="5">CBS 175.79</strain>
    </source>
</reference>
<dbReference type="PROSITE" id="PS50075">
    <property type="entry name" value="CARRIER"/>
    <property type="match status" value="1"/>
</dbReference>
<dbReference type="Gene3D" id="3.30.559.30">
    <property type="entry name" value="Nonribosomal peptide synthetase, condensation domain"/>
    <property type="match status" value="1"/>
</dbReference>
<dbReference type="OrthoDB" id="416786at2759"/>
<dbReference type="EMBL" id="ML978071">
    <property type="protein sequence ID" value="KAF2013569.1"/>
    <property type="molecule type" value="Genomic_DNA"/>
</dbReference>
<dbReference type="Proteomes" id="UP000799778">
    <property type="component" value="Unassembled WGS sequence"/>
</dbReference>
<keyword evidence="2" id="KW-0597">Phosphoprotein</keyword>
<dbReference type="RefSeq" id="XP_033381908.1">
    <property type="nucleotide sequence ID" value="XM_033524521.1"/>
</dbReference>
<dbReference type="SUPFAM" id="SSF56801">
    <property type="entry name" value="Acetyl-CoA synthetase-like"/>
    <property type="match status" value="1"/>
</dbReference>
<organism evidence="5 6">
    <name type="scientific">Aaosphaeria arxii CBS 175.79</name>
    <dbReference type="NCBI Taxonomy" id="1450172"/>
    <lineage>
        <taxon>Eukaryota</taxon>
        <taxon>Fungi</taxon>
        <taxon>Dikarya</taxon>
        <taxon>Ascomycota</taxon>
        <taxon>Pezizomycotina</taxon>
        <taxon>Dothideomycetes</taxon>
        <taxon>Pleosporomycetidae</taxon>
        <taxon>Pleosporales</taxon>
        <taxon>Pleosporales incertae sedis</taxon>
        <taxon>Aaosphaeria</taxon>
    </lineage>
</organism>
<dbReference type="CDD" id="cd05918">
    <property type="entry name" value="A_NRPS_SidN3_like"/>
    <property type="match status" value="1"/>
</dbReference>
<dbReference type="InterPro" id="IPR000873">
    <property type="entry name" value="AMP-dep_synth/lig_dom"/>
</dbReference>
<dbReference type="Gene3D" id="3.40.50.12780">
    <property type="entry name" value="N-terminal domain of ligase-like"/>
    <property type="match status" value="1"/>
</dbReference>
<evidence type="ECO:0000256" key="2">
    <source>
        <dbReference type="ARBA" id="ARBA00022553"/>
    </source>
</evidence>
<dbReference type="InterPro" id="IPR001242">
    <property type="entry name" value="Condensation_dom"/>
</dbReference>
<dbReference type="GO" id="GO:0016874">
    <property type="term" value="F:ligase activity"/>
    <property type="evidence" value="ECO:0007669"/>
    <property type="project" value="UniProtKB-KW"/>
</dbReference>
<evidence type="ECO:0000313" key="6">
    <source>
        <dbReference type="Proteomes" id="UP000799778"/>
    </source>
</evidence>
<dbReference type="AlphaFoldDB" id="A0A6A5XL46"/>
<dbReference type="Gene3D" id="3.30.559.10">
    <property type="entry name" value="Chloramphenicol acetyltransferase-like domain"/>
    <property type="match status" value="1"/>
</dbReference>
<dbReference type="InterPro" id="IPR009081">
    <property type="entry name" value="PP-bd_ACP"/>
</dbReference>
<protein>
    <submittedName>
        <fullName evidence="5">Acetyl-CoA synthetase-like protein</fullName>
    </submittedName>
</protein>
<evidence type="ECO:0000313" key="5">
    <source>
        <dbReference type="EMBL" id="KAF2013569.1"/>
    </source>
</evidence>
<keyword evidence="3" id="KW-0436">Ligase</keyword>
<dbReference type="InterPro" id="IPR042099">
    <property type="entry name" value="ANL_N_sf"/>
</dbReference>
<gene>
    <name evidence="5" type="ORF">BU24DRAFT_373056</name>
</gene>
<dbReference type="InterPro" id="IPR045851">
    <property type="entry name" value="AMP-bd_C_sf"/>
</dbReference>
<dbReference type="InterPro" id="IPR020845">
    <property type="entry name" value="AMP-binding_CS"/>
</dbReference>
<dbReference type="Pfam" id="PF00550">
    <property type="entry name" value="PP-binding"/>
    <property type="match status" value="1"/>
</dbReference>
<dbReference type="GO" id="GO:0005737">
    <property type="term" value="C:cytoplasm"/>
    <property type="evidence" value="ECO:0007669"/>
    <property type="project" value="TreeGrafter"/>
</dbReference>
<accession>A0A6A5XL46</accession>
<dbReference type="GeneID" id="54281918"/>
<dbReference type="PROSITE" id="PS00455">
    <property type="entry name" value="AMP_BINDING"/>
    <property type="match status" value="1"/>
</dbReference>
<name>A0A6A5XL46_9PLEO</name>
<dbReference type="CDD" id="cd19545">
    <property type="entry name" value="FUM14_C_NRPS-like"/>
    <property type="match status" value="1"/>
</dbReference>
<dbReference type="GO" id="GO:0031177">
    <property type="term" value="F:phosphopantetheine binding"/>
    <property type="evidence" value="ECO:0007669"/>
    <property type="project" value="TreeGrafter"/>
</dbReference>
<dbReference type="SUPFAM" id="SSF52777">
    <property type="entry name" value="CoA-dependent acyltransferases"/>
    <property type="match status" value="2"/>
</dbReference>
<sequence>MSERLALEMVRRGVAPQDTVALCVDKSATAIVVMTAVLRTGASFVHLGIKNPVQRQSAILDACQATVNVSLLIVDEQNKERLAEHKSRESLPGLLVDEQFIASLPPATEATFPLPTPEPHYAASFTFTSGSTGTPKGIILEHGSVATSCQAMSDRFGIGPGTRILQFASYTFDASVGDIFYALARGACVCSPSEQERVDNLAEAARKLQINWAFLTPSVLSLLDPSDIPSLRRLLLGGEKPSPKHVAHWAKSVSLHLVMGPSECAIYCAGSEAIKPGQPPSTFGTAAGCRMWVVDPRDHTRLAPIGCPGELVVEGRTVARGYLHNPERTRLAFLGEKDAPWLPPRPANAAPRRLYKAGDLVRLEAHDATFTFIARKDNQVKLHGQRVELDEIEYHIKDAVCDIDSACVVLNTNNAPGHRSRHPLIVFLVFVRTSNAVDNVEHEGSTLSLTPNGTCLLRKAKEHLSVALPAYMVPTLYVPIHHVPFTANGKRDIARLRQIASDLTQDELQAFSLTEPKSNKVLSRSLTPQEEQLRDLWVDVLELDPSNLGPDSDFIRQGGDSLTAMHLVTAATRKGFHLPVSTTMTHPRLSDMASQMTLLESQAQDASPDPFSLLRSSSDIATLKARCAEACKVDLDQIEDIYPTTPVQDMLVNAGRMRPGTYILTMTFQPPPTVPLDVFMAGWDRVVRSADILRTRIVADPDAGRLQVLMKSLEWDFYDTEEDFKARNDHVEMDFGTRLARLGIIRKGPSGNFVFVFGGHHALYDSFMLSMIFERVAQYCKMGKFDSLSPFKNYVAYINKLPLQPSMEFWKTTLEGSPTPSWPPVPEGPDATNSIINQFVPVTARPAEFTFAIIAQAAFSLLFAAYSGSDDVTFGMTFSGRDTPLHSIISTAGPTIYSMPFRSRVNRTTTIGTFFDAVRQANLGTVQHGHIGIPQIRQASSDAAQACTFRALFAVQPRHLAIPSDVFGERLSFHEEMGRLALIFECVTVEGGVDLVVEFKNASLKKPETEVFVNQFGSLLQRLVALPLGTLMSDVVVL</sequence>
<dbReference type="Pfam" id="PF00501">
    <property type="entry name" value="AMP-binding"/>
    <property type="match status" value="1"/>
</dbReference>
<evidence type="ECO:0000256" key="1">
    <source>
        <dbReference type="ARBA" id="ARBA00022450"/>
    </source>
</evidence>
<dbReference type="PANTHER" id="PTHR45527:SF16">
    <property type="entry name" value="NONRIBOSOMAL PEPTIDE SYNTHASE ATNA-RELATED"/>
    <property type="match status" value="1"/>
</dbReference>
<dbReference type="GO" id="GO:0044550">
    <property type="term" value="P:secondary metabolite biosynthetic process"/>
    <property type="evidence" value="ECO:0007669"/>
    <property type="project" value="TreeGrafter"/>
</dbReference>
<proteinExistence type="predicted"/>
<evidence type="ECO:0000259" key="4">
    <source>
        <dbReference type="PROSITE" id="PS50075"/>
    </source>
</evidence>
<feature type="domain" description="Carrier" evidence="4">
    <location>
        <begin position="524"/>
        <end position="600"/>
    </location>
</feature>
<dbReference type="Pfam" id="PF00668">
    <property type="entry name" value="Condensation"/>
    <property type="match status" value="1"/>
</dbReference>
<evidence type="ECO:0000256" key="3">
    <source>
        <dbReference type="ARBA" id="ARBA00022598"/>
    </source>
</evidence>
<keyword evidence="1" id="KW-0596">Phosphopantetheine</keyword>
<dbReference type="Gene3D" id="3.30.300.30">
    <property type="match status" value="1"/>
</dbReference>
<dbReference type="GO" id="GO:0043041">
    <property type="term" value="P:amino acid activation for nonribosomal peptide biosynthetic process"/>
    <property type="evidence" value="ECO:0007669"/>
    <property type="project" value="TreeGrafter"/>
</dbReference>
<dbReference type="PANTHER" id="PTHR45527">
    <property type="entry name" value="NONRIBOSOMAL PEPTIDE SYNTHETASE"/>
    <property type="match status" value="1"/>
</dbReference>
<dbReference type="InterPro" id="IPR023213">
    <property type="entry name" value="CAT-like_dom_sf"/>
</dbReference>
<dbReference type="Gene3D" id="1.10.1200.10">
    <property type="entry name" value="ACP-like"/>
    <property type="match status" value="1"/>
</dbReference>